<sequence>MMRLSDQRFETGDEWVAALPGRLRTAAALTSEGKSIRIDVLMSPEMARQAARQLDLLARSRPELGEVPICLPQAEPFSRRALGSVLIVWTMILAAIAILVAVI</sequence>
<dbReference type="EMBL" id="CP060436">
    <property type="protein sequence ID" value="QPM89142.1"/>
    <property type="molecule type" value="Genomic_DNA"/>
</dbReference>
<name>A0A418SK96_9RHOB</name>
<evidence type="ECO:0000313" key="2">
    <source>
        <dbReference type="Proteomes" id="UP000283786"/>
    </source>
</evidence>
<dbReference type="RefSeq" id="WP_119837950.1">
    <property type="nucleotide sequence ID" value="NZ_CP060436.1"/>
</dbReference>
<gene>
    <name evidence="1" type="ORF">PSAL_003530</name>
</gene>
<dbReference type="KEGG" id="palw:PSAL_003530"/>
<reference evidence="1 2" key="1">
    <citation type="submission" date="2020-08" db="EMBL/GenBank/DDBJ databases">
        <title>Genome sequence of Rhodobacteraceae bacterium Lw-13e.</title>
        <authorList>
            <person name="Poehlein A."/>
            <person name="Wolter L."/>
            <person name="Daniel R."/>
            <person name="Brinkhoff T."/>
        </authorList>
    </citation>
    <scope>NUCLEOTIDE SEQUENCE [LARGE SCALE GENOMIC DNA]</scope>
    <source>
        <strain evidence="1 2">Lw-13e</strain>
    </source>
</reference>
<dbReference type="Proteomes" id="UP000283786">
    <property type="component" value="Chromosome"/>
</dbReference>
<protein>
    <submittedName>
        <fullName evidence="1">Uncharacterized protein</fullName>
    </submittedName>
</protein>
<evidence type="ECO:0000313" key="1">
    <source>
        <dbReference type="EMBL" id="QPM89142.1"/>
    </source>
</evidence>
<proteinExistence type="predicted"/>
<accession>A0A418SK96</accession>
<dbReference type="AlphaFoldDB" id="A0A418SK96"/>
<keyword evidence="2" id="KW-1185">Reference proteome</keyword>
<organism evidence="1 2">
    <name type="scientific">Pseudooceanicola algae</name>
    <dbReference type="NCBI Taxonomy" id="1537215"/>
    <lineage>
        <taxon>Bacteria</taxon>
        <taxon>Pseudomonadati</taxon>
        <taxon>Pseudomonadota</taxon>
        <taxon>Alphaproteobacteria</taxon>
        <taxon>Rhodobacterales</taxon>
        <taxon>Paracoccaceae</taxon>
        <taxon>Pseudooceanicola</taxon>
    </lineage>
</organism>